<gene>
    <name evidence="2" type="ORF">KJ970_20930</name>
</gene>
<accession>A0A948S151</accession>
<evidence type="ECO:0000313" key="3">
    <source>
        <dbReference type="Proteomes" id="UP000777784"/>
    </source>
</evidence>
<dbReference type="Gene3D" id="3.30.450.40">
    <property type="match status" value="1"/>
</dbReference>
<name>A0A948S151_UNCEI</name>
<dbReference type="SUPFAM" id="SSF55781">
    <property type="entry name" value="GAF domain-like"/>
    <property type="match status" value="1"/>
</dbReference>
<dbReference type="AlphaFoldDB" id="A0A948S151"/>
<dbReference type="Proteomes" id="UP000777784">
    <property type="component" value="Unassembled WGS sequence"/>
</dbReference>
<comment type="caution">
    <text evidence="2">The sequence shown here is derived from an EMBL/GenBank/DDBJ whole genome shotgun (WGS) entry which is preliminary data.</text>
</comment>
<evidence type="ECO:0000313" key="2">
    <source>
        <dbReference type="EMBL" id="MBU2693392.1"/>
    </source>
</evidence>
<dbReference type="InterPro" id="IPR003018">
    <property type="entry name" value="GAF"/>
</dbReference>
<protein>
    <submittedName>
        <fullName evidence="2">GAF domain-containing protein</fullName>
    </submittedName>
</protein>
<organism evidence="2 3">
    <name type="scientific">Eiseniibacteriota bacterium</name>
    <dbReference type="NCBI Taxonomy" id="2212470"/>
    <lineage>
        <taxon>Bacteria</taxon>
        <taxon>Candidatus Eiseniibacteriota</taxon>
    </lineage>
</organism>
<evidence type="ECO:0000259" key="1">
    <source>
        <dbReference type="Pfam" id="PF13185"/>
    </source>
</evidence>
<dbReference type="Pfam" id="PF13185">
    <property type="entry name" value="GAF_2"/>
    <property type="match status" value="1"/>
</dbReference>
<feature type="domain" description="GAF" evidence="1">
    <location>
        <begin position="41"/>
        <end position="146"/>
    </location>
</feature>
<dbReference type="InterPro" id="IPR029016">
    <property type="entry name" value="GAF-like_dom_sf"/>
</dbReference>
<proteinExistence type="predicted"/>
<sequence>MAAENYKQDLNDLNNILKGERDEIVRMAVIAALIKERHPKCSWVGYYRSLPSGELILGPFQGPVACLRISKGQGVCGAAAGKEQPVLVPDVHAFPGHIACDPRARSELVLPVHDSQGRLRAVLDLDSHAPEAFSTADQDGLLPIARLTYASG</sequence>
<dbReference type="PROSITE" id="PS01320">
    <property type="entry name" value="UPF0067"/>
    <property type="match status" value="1"/>
</dbReference>
<reference evidence="2" key="1">
    <citation type="submission" date="2021-05" db="EMBL/GenBank/DDBJ databases">
        <title>Energy efficiency and biological interactions define the core microbiome of deep oligotrophic groundwater.</title>
        <authorList>
            <person name="Mehrshad M."/>
            <person name="Lopez-Fernandez M."/>
            <person name="Bell E."/>
            <person name="Bernier-Latmani R."/>
            <person name="Bertilsson S."/>
            <person name="Dopson M."/>
        </authorList>
    </citation>
    <scope>NUCLEOTIDE SEQUENCE</scope>
    <source>
        <strain evidence="2">Modern_marine.mb.64</strain>
    </source>
</reference>
<dbReference type="EMBL" id="JAHJDP010000119">
    <property type="protein sequence ID" value="MBU2693392.1"/>
    <property type="molecule type" value="Genomic_DNA"/>
</dbReference>
<dbReference type="InterPro" id="IPR000614">
    <property type="entry name" value="FRMsr_CS"/>
</dbReference>